<sequence>MGMRSLSEVRDDLLLRVDSALGDETREVTQLSIDAGESAGALSLTVSVAADQEIRLPPSLIDEAEYWGVEMKAIRAPFRASFQQKVDRLRALNRRDLRSV</sequence>
<organism evidence="1 2">
    <name type="scientific">Rhodococcus erythropolis (strain PR4 / NBRC 100887)</name>
    <dbReference type="NCBI Taxonomy" id="234621"/>
    <lineage>
        <taxon>Bacteria</taxon>
        <taxon>Bacillati</taxon>
        <taxon>Actinomycetota</taxon>
        <taxon>Actinomycetes</taxon>
        <taxon>Mycobacteriales</taxon>
        <taxon>Nocardiaceae</taxon>
        <taxon>Rhodococcus</taxon>
        <taxon>Rhodococcus erythropolis group</taxon>
    </lineage>
</organism>
<dbReference type="HOGENOM" id="CLU_2303815_0_0_11"/>
<dbReference type="KEGG" id="rer:RER_22690"/>
<reference evidence="2" key="1">
    <citation type="submission" date="2005-03" db="EMBL/GenBank/DDBJ databases">
        <title>Comparison of the complete genome sequences of Rhodococcus erythropolis PR4 and Rhodococcus opacus B4.</title>
        <authorList>
            <person name="Takarada H."/>
            <person name="Sekine M."/>
            <person name="Hosoyama A."/>
            <person name="Yamada R."/>
            <person name="Fujisawa T."/>
            <person name="Omata S."/>
            <person name="Shimizu A."/>
            <person name="Tsukatani N."/>
            <person name="Tanikawa S."/>
            <person name="Fujita N."/>
            <person name="Harayama S."/>
        </authorList>
    </citation>
    <scope>NUCLEOTIDE SEQUENCE [LARGE SCALE GENOMIC DNA]</scope>
    <source>
        <strain evidence="2">PR4 / NBRC 100887</strain>
    </source>
</reference>
<accession>C0ZX92</accession>
<gene>
    <name evidence="1" type="ordered locus">RER_22690</name>
</gene>
<dbReference type="Proteomes" id="UP000002204">
    <property type="component" value="Chromosome"/>
</dbReference>
<dbReference type="AlphaFoldDB" id="C0ZX92"/>
<protein>
    <submittedName>
        <fullName evidence="1">Uncharacterized protein</fullName>
    </submittedName>
</protein>
<dbReference type="EMBL" id="AP008957">
    <property type="protein sequence ID" value="BAH32977.1"/>
    <property type="molecule type" value="Genomic_DNA"/>
</dbReference>
<proteinExistence type="predicted"/>
<name>C0ZX92_RHOE4</name>
<reference evidence="1 2" key="2">
    <citation type="journal article" date="2006" name="Environ. Microbiol.">
        <title>Sequence analysis of three plasmids harboured in Rhodococcus erythropolis strain PR4.</title>
        <authorList>
            <person name="Sekine M."/>
            <person name="Tanikawa S."/>
            <person name="Omata S."/>
            <person name="Saito M."/>
            <person name="Fujisawa T."/>
            <person name="Tsukatani N."/>
            <person name="Tajima T."/>
            <person name="Sekigawa T."/>
            <person name="Kosugi H."/>
            <person name="Matsuo Y."/>
            <person name="Nishiko R."/>
            <person name="Imamura K."/>
            <person name="Ito M."/>
            <person name="Narita H."/>
            <person name="Tago S."/>
            <person name="Fujita N."/>
            <person name="Harayama S."/>
        </authorList>
    </citation>
    <scope>NUCLEOTIDE SEQUENCE [LARGE SCALE GENOMIC DNA]</scope>
    <source>
        <strain evidence="2">PR4 / NBRC 100887</strain>
    </source>
</reference>
<evidence type="ECO:0000313" key="1">
    <source>
        <dbReference type="EMBL" id="BAH32977.1"/>
    </source>
</evidence>
<evidence type="ECO:0000313" key="2">
    <source>
        <dbReference type="Proteomes" id="UP000002204"/>
    </source>
</evidence>